<dbReference type="Proteomes" id="UP000462055">
    <property type="component" value="Unassembled WGS sequence"/>
</dbReference>
<feature type="signal peptide" evidence="1">
    <location>
        <begin position="1"/>
        <end position="27"/>
    </location>
</feature>
<keyword evidence="3" id="KW-1185">Reference proteome</keyword>
<name>A0A6I4MK88_9ACTN</name>
<organism evidence="2 3">
    <name type="scientific">Actinomadura physcomitrii</name>
    <dbReference type="NCBI Taxonomy" id="2650748"/>
    <lineage>
        <taxon>Bacteria</taxon>
        <taxon>Bacillati</taxon>
        <taxon>Actinomycetota</taxon>
        <taxon>Actinomycetes</taxon>
        <taxon>Streptosporangiales</taxon>
        <taxon>Thermomonosporaceae</taxon>
        <taxon>Actinomadura</taxon>
    </lineage>
</organism>
<feature type="chain" id="PRO_5026184313" description="Tat pathway signal sequence domain protein" evidence="1">
    <location>
        <begin position="28"/>
        <end position="227"/>
    </location>
</feature>
<evidence type="ECO:0000256" key="1">
    <source>
        <dbReference type="SAM" id="SignalP"/>
    </source>
</evidence>
<sequence>MPSPMSRALTIAAAAAAVLGVTATARASVEPAASWTVSAGGATEVHGTSGTAVLTNDRTGARITCSTGLTFRSSVTPGRTTGQRIGLLDDYYIDCTDGNGLTLRFGDAYRVLHNADLLYGTGYDAAAGRVTGYLDIDTSAPQIPALLAQTLSSNTCMLVLQPPGVASAPNHYRVPMMYTNSTRTLTLSAPLSLVAPTSCPGVQITDTYTYSGTVQIGEPLTITPAAS</sequence>
<protein>
    <recommendedName>
        <fullName evidence="4">Tat pathway signal sequence domain protein</fullName>
    </recommendedName>
</protein>
<accession>A0A6I4MK88</accession>
<evidence type="ECO:0000313" key="3">
    <source>
        <dbReference type="Proteomes" id="UP000462055"/>
    </source>
</evidence>
<gene>
    <name evidence="2" type="ORF">F8568_039200</name>
</gene>
<keyword evidence="1" id="KW-0732">Signal</keyword>
<evidence type="ECO:0008006" key="4">
    <source>
        <dbReference type="Google" id="ProtNLM"/>
    </source>
</evidence>
<dbReference type="EMBL" id="WBMS02000048">
    <property type="protein sequence ID" value="MWA06272.1"/>
    <property type="molecule type" value="Genomic_DNA"/>
</dbReference>
<comment type="caution">
    <text evidence="2">The sequence shown here is derived from an EMBL/GenBank/DDBJ whole genome shotgun (WGS) entry which is preliminary data.</text>
</comment>
<reference evidence="2" key="1">
    <citation type="submission" date="2019-12" db="EMBL/GenBank/DDBJ databases">
        <title>Actinomadura physcomitrii sp. nov., a novel actinomycete isolated from moss [Physcomitrium sphaericum (Ludw) Fuernr].</title>
        <authorList>
            <person name="Zhuang X."/>
        </authorList>
    </citation>
    <scope>NUCLEOTIDE SEQUENCE [LARGE SCALE GENOMIC DNA]</scope>
    <source>
        <strain evidence="2">LD22</strain>
    </source>
</reference>
<evidence type="ECO:0000313" key="2">
    <source>
        <dbReference type="EMBL" id="MWA06272.1"/>
    </source>
</evidence>
<dbReference type="AlphaFoldDB" id="A0A6I4MK88"/>
<dbReference type="RefSeq" id="WP_151598667.1">
    <property type="nucleotide sequence ID" value="NZ_WBMS02000048.1"/>
</dbReference>
<proteinExistence type="predicted"/>